<comment type="caution">
    <text evidence="1">The sequence shown here is derived from an EMBL/GenBank/DDBJ whole genome shotgun (WGS) entry which is preliminary data.</text>
</comment>
<dbReference type="OMA" id="MELECIQ"/>
<evidence type="ECO:0000313" key="1">
    <source>
        <dbReference type="EMBL" id="GCB70722.1"/>
    </source>
</evidence>
<proteinExistence type="predicted"/>
<reference evidence="1 2" key="1">
    <citation type="journal article" date="2018" name="Nat. Ecol. Evol.">
        <title>Shark genomes provide insights into elasmobranch evolution and the origin of vertebrates.</title>
        <authorList>
            <person name="Hara Y"/>
            <person name="Yamaguchi K"/>
            <person name="Onimaru K"/>
            <person name="Kadota M"/>
            <person name="Koyanagi M"/>
            <person name="Keeley SD"/>
            <person name="Tatsumi K"/>
            <person name="Tanaka K"/>
            <person name="Motone F"/>
            <person name="Kageyama Y"/>
            <person name="Nozu R"/>
            <person name="Adachi N"/>
            <person name="Nishimura O"/>
            <person name="Nakagawa R"/>
            <person name="Tanegashima C"/>
            <person name="Kiyatake I"/>
            <person name="Matsumoto R"/>
            <person name="Murakumo K"/>
            <person name="Nishida K"/>
            <person name="Terakita A"/>
            <person name="Kuratani S"/>
            <person name="Sato K"/>
            <person name="Hyodo S Kuraku.S."/>
        </authorList>
    </citation>
    <scope>NUCLEOTIDE SEQUENCE [LARGE SCALE GENOMIC DNA]</scope>
</reference>
<gene>
    <name evidence="1" type="ORF">scyTo_0001353</name>
</gene>
<dbReference type="SUPFAM" id="SSF56672">
    <property type="entry name" value="DNA/RNA polymerases"/>
    <property type="match status" value="1"/>
</dbReference>
<dbReference type="PANTHER" id="PTHR37984">
    <property type="entry name" value="PROTEIN CBG26694"/>
    <property type="match status" value="1"/>
</dbReference>
<dbReference type="AlphaFoldDB" id="A0A401PC70"/>
<evidence type="ECO:0000313" key="2">
    <source>
        <dbReference type="Proteomes" id="UP000288216"/>
    </source>
</evidence>
<dbReference type="InterPro" id="IPR043128">
    <property type="entry name" value="Rev_trsase/Diguanyl_cyclase"/>
</dbReference>
<keyword evidence="2" id="KW-1185">Reference proteome</keyword>
<dbReference type="OrthoDB" id="775972at2759"/>
<dbReference type="PANTHER" id="PTHR37984:SF7">
    <property type="entry name" value="INTEGRASE CATALYTIC DOMAIN-CONTAINING PROTEIN"/>
    <property type="match status" value="1"/>
</dbReference>
<name>A0A401PC70_SCYTO</name>
<dbReference type="STRING" id="75743.A0A401PC70"/>
<protein>
    <submittedName>
        <fullName evidence="1">Uncharacterized protein</fullName>
    </submittedName>
</protein>
<organism evidence="1 2">
    <name type="scientific">Scyliorhinus torazame</name>
    <name type="common">Cloudy catshark</name>
    <name type="synonym">Catulus torazame</name>
    <dbReference type="NCBI Taxonomy" id="75743"/>
    <lineage>
        <taxon>Eukaryota</taxon>
        <taxon>Metazoa</taxon>
        <taxon>Chordata</taxon>
        <taxon>Craniata</taxon>
        <taxon>Vertebrata</taxon>
        <taxon>Chondrichthyes</taxon>
        <taxon>Elasmobranchii</taxon>
        <taxon>Galeomorphii</taxon>
        <taxon>Galeoidea</taxon>
        <taxon>Carcharhiniformes</taxon>
        <taxon>Scyliorhinidae</taxon>
        <taxon>Scyliorhinus</taxon>
    </lineage>
</organism>
<dbReference type="Gene3D" id="3.30.70.270">
    <property type="match status" value="1"/>
</dbReference>
<sequence>MGTCYLTVEVKEKEITIKFEIRELKRSSLLGVQACEILQLVKRIYSSDRISSNCNNQIKAIIQRFPHVFHGIVIGIGISLPFESKIQLRTIARPVIHPPRSVPAPLRECLKMELECIQQLGIIAKGDEPTDWVSSMVCVKKANGDLKICLDPKDLNQNIKREHCPIPKREEIMSEMSGAKIFIKLDASRFLFGN</sequence>
<dbReference type="InterPro" id="IPR050951">
    <property type="entry name" value="Retrovirus_Pol_polyprotein"/>
</dbReference>
<dbReference type="Gene3D" id="3.10.10.10">
    <property type="entry name" value="HIV Type 1 Reverse Transcriptase, subunit A, domain 1"/>
    <property type="match status" value="1"/>
</dbReference>
<dbReference type="InterPro" id="IPR043502">
    <property type="entry name" value="DNA/RNA_pol_sf"/>
</dbReference>
<accession>A0A401PC70</accession>
<dbReference type="Proteomes" id="UP000288216">
    <property type="component" value="Unassembled WGS sequence"/>
</dbReference>
<dbReference type="EMBL" id="BFAA01000301">
    <property type="protein sequence ID" value="GCB70722.1"/>
    <property type="molecule type" value="Genomic_DNA"/>
</dbReference>